<keyword evidence="3" id="KW-1185">Reference proteome</keyword>
<feature type="signal peptide" evidence="1">
    <location>
        <begin position="1"/>
        <end position="19"/>
    </location>
</feature>
<reference evidence="3" key="1">
    <citation type="submission" date="2016-11" db="EMBL/GenBank/DDBJ databases">
        <authorList>
            <person name="Varghese N."/>
            <person name="Submissions S."/>
        </authorList>
    </citation>
    <scope>NUCLEOTIDE SEQUENCE [LARGE SCALE GENOMIC DNA]</scope>
    <source>
        <strain evidence="3">DSM 26991</strain>
    </source>
</reference>
<keyword evidence="1" id="KW-0732">Signal</keyword>
<evidence type="ECO:0000313" key="2">
    <source>
        <dbReference type="EMBL" id="SHF70171.1"/>
    </source>
</evidence>
<evidence type="ECO:0000256" key="1">
    <source>
        <dbReference type="SAM" id="SignalP"/>
    </source>
</evidence>
<protein>
    <submittedName>
        <fullName evidence="2">Uncharacterized protein</fullName>
    </submittedName>
</protein>
<dbReference type="Proteomes" id="UP000184509">
    <property type="component" value="Unassembled WGS sequence"/>
</dbReference>
<dbReference type="OrthoDB" id="1075024at2"/>
<organism evidence="2 3">
    <name type="scientific">Bacteroides luti</name>
    <dbReference type="NCBI Taxonomy" id="1297750"/>
    <lineage>
        <taxon>Bacteria</taxon>
        <taxon>Pseudomonadati</taxon>
        <taxon>Bacteroidota</taxon>
        <taxon>Bacteroidia</taxon>
        <taxon>Bacteroidales</taxon>
        <taxon>Bacteroidaceae</taxon>
        <taxon>Bacteroides</taxon>
    </lineage>
</organism>
<proteinExistence type="predicted"/>
<sequence>MKKTFITLLLITIFSGVNAQTSLTEAEIKQKCDSILEEANTLYKYEKAAWITSDMAMDKKEIKKDFGGLLIYQRNDTISAVVLAKEGTKCIYEVTFKNSFNNPCKESLIVRDLTEVEKSLQQIKKKMFKEVTSDEKYQVNCPQGYNINIELIPYELGYKLYFILGTNQSKLIPFGNDYIFFGDKEGNVTSWRKIHSRLIFSPTEYEGNKVTGLSHSHLKTEPFISATDICTFKLYGSLYELNEFEVLSTGLKKFFKYKLIENEIETRDM</sequence>
<feature type="chain" id="PRO_5009909631" evidence="1">
    <location>
        <begin position="20"/>
        <end position="269"/>
    </location>
</feature>
<dbReference type="EMBL" id="FQTV01000012">
    <property type="protein sequence ID" value="SHF70171.1"/>
    <property type="molecule type" value="Genomic_DNA"/>
</dbReference>
<dbReference type="RefSeq" id="WP_073402649.1">
    <property type="nucleotide sequence ID" value="NZ_FQTV01000012.1"/>
</dbReference>
<gene>
    <name evidence="2" type="ORF">SAMN05444405_11269</name>
</gene>
<name>A0A1M5DTJ3_9BACE</name>
<accession>A0A1M5DTJ3</accession>
<evidence type="ECO:0000313" key="3">
    <source>
        <dbReference type="Proteomes" id="UP000184509"/>
    </source>
</evidence>
<dbReference type="AlphaFoldDB" id="A0A1M5DTJ3"/>